<comment type="caution">
    <text evidence="1">The sequence shown here is derived from an EMBL/GenBank/DDBJ whole genome shotgun (WGS) entry which is preliminary data.</text>
</comment>
<sequence>MGVGFGLHFHPFSQSSIWVSVPDLQMDRIRVVPELVDHDHNPLPRQSIILAESEEIGFFSGSWYEREDMCDTPANSSIGWRDKIHIHDVVMLNLEKGKKYYYQVGSDSGAGAPFYSLCHRMETRVKHLLSCLETWALLHHTWPFLRTQEEKFHTMYALETMNMIGRFNLGSLIGQAMGKNKYERFCPLNSTCGSMVLNGEERKSFPVQVVIGMAGQDWQPIPGAKGGHLAILYPQPLQSVQRE</sequence>
<evidence type="ECO:0000313" key="1">
    <source>
        <dbReference type="EMBL" id="MCD9643253.1"/>
    </source>
</evidence>
<dbReference type="PANTHER" id="PTHR45778">
    <property type="entry name" value="PURPLE ACID PHOSPHATASE-RELATED"/>
    <property type="match status" value="1"/>
</dbReference>
<accession>A0ABS8VAQ6</accession>
<keyword evidence="2" id="KW-1185">Reference proteome</keyword>
<organism evidence="1 2">
    <name type="scientific">Datura stramonium</name>
    <name type="common">Jimsonweed</name>
    <name type="synonym">Common thornapple</name>
    <dbReference type="NCBI Taxonomy" id="4076"/>
    <lineage>
        <taxon>Eukaryota</taxon>
        <taxon>Viridiplantae</taxon>
        <taxon>Streptophyta</taxon>
        <taxon>Embryophyta</taxon>
        <taxon>Tracheophyta</taxon>
        <taxon>Spermatophyta</taxon>
        <taxon>Magnoliopsida</taxon>
        <taxon>eudicotyledons</taxon>
        <taxon>Gunneridae</taxon>
        <taxon>Pentapetalae</taxon>
        <taxon>asterids</taxon>
        <taxon>lamiids</taxon>
        <taxon>Solanales</taxon>
        <taxon>Solanaceae</taxon>
        <taxon>Solanoideae</taxon>
        <taxon>Datureae</taxon>
        <taxon>Datura</taxon>
    </lineage>
</organism>
<reference evidence="1 2" key="1">
    <citation type="journal article" date="2021" name="BMC Genomics">
        <title>Datura genome reveals duplications of psychoactive alkaloid biosynthetic genes and high mutation rate following tissue culture.</title>
        <authorList>
            <person name="Rajewski A."/>
            <person name="Carter-House D."/>
            <person name="Stajich J."/>
            <person name="Litt A."/>
        </authorList>
    </citation>
    <scope>NUCLEOTIDE SEQUENCE [LARGE SCALE GENOMIC DNA]</scope>
    <source>
        <strain evidence="1">AR-01</strain>
    </source>
</reference>
<protein>
    <submittedName>
        <fullName evidence="1">Uncharacterized protein</fullName>
    </submittedName>
</protein>
<dbReference type="EMBL" id="JACEIK010003833">
    <property type="protein sequence ID" value="MCD9643253.1"/>
    <property type="molecule type" value="Genomic_DNA"/>
</dbReference>
<dbReference type="SUPFAM" id="SSF49363">
    <property type="entry name" value="Purple acid phosphatase, N-terminal domain"/>
    <property type="match status" value="1"/>
</dbReference>
<dbReference type="PANTHER" id="PTHR45778:SF7">
    <property type="entry name" value="PURPLE ACID PHOSPHATASE"/>
    <property type="match status" value="1"/>
</dbReference>
<evidence type="ECO:0000313" key="2">
    <source>
        <dbReference type="Proteomes" id="UP000823775"/>
    </source>
</evidence>
<dbReference type="Proteomes" id="UP000823775">
    <property type="component" value="Unassembled WGS sequence"/>
</dbReference>
<name>A0ABS8VAQ6_DATST</name>
<dbReference type="InterPro" id="IPR008963">
    <property type="entry name" value="Purple_acid_Pase-like_N"/>
</dbReference>
<gene>
    <name evidence="1" type="ORF">HAX54_030551</name>
</gene>
<proteinExistence type="predicted"/>